<reference evidence="1" key="1">
    <citation type="submission" date="2020-04" db="EMBL/GenBank/DDBJ databases">
        <authorList>
            <person name="Chiriac C."/>
            <person name="Salcher M."/>
            <person name="Ghai R."/>
            <person name="Kavagutti S V."/>
        </authorList>
    </citation>
    <scope>NUCLEOTIDE SEQUENCE</scope>
</reference>
<dbReference type="EMBL" id="LR796200">
    <property type="protein sequence ID" value="CAB4127122.1"/>
    <property type="molecule type" value="Genomic_DNA"/>
</dbReference>
<proteinExistence type="predicted"/>
<sequence length="110" mass="13196">MENKPKTAVQEVFSELEKLHPHLFNIYSNEGREFVNHFHKFIEIENQQMKDIYTQCQEDMADKKYTDEDMEKCWYNAMDIAHGTDDFPMGGNKFKYPTFKEFINSLNKQD</sequence>
<gene>
    <name evidence="1" type="ORF">UFOVP87_48</name>
</gene>
<organism evidence="1">
    <name type="scientific">uncultured Caudovirales phage</name>
    <dbReference type="NCBI Taxonomy" id="2100421"/>
    <lineage>
        <taxon>Viruses</taxon>
        <taxon>Duplodnaviria</taxon>
        <taxon>Heunggongvirae</taxon>
        <taxon>Uroviricota</taxon>
        <taxon>Caudoviricetes</taxon>
        <taxon>Peduoviridae</taxon>
        <taxon>Maltschvirus</taxon>
        <taxon>Maltschvirus maltsch</taxon>
    </lineage>
</organism>
<evidence type="ECO:0000313" key="1">
    <source>
        <dbReference type="EMBL" id="CAB4127122.1"/>
    </source>
</evidence>
<name>A0A6J5L0I6_9CAUD</name>
<accession>A0A6J5L0I6</accession>
<protein>
    <submittedName>
        <fullName evidence="1">Uncharacterized protein</fullName>
    </submittedName>
</protein>